<evidence type="ECO:0000313" key="3">
    <source>
        <dbReference type="Proteomes" id="UP000612055"/>
    </source>
</evidence>
<evidence type="ECO:0000256" key="1">
    <source>
        <dbReference type="SAM" id="MobiDB-lite"/>
    </source>
</evidence>
<evidence type="ECO:0000313" key="2">
    <source>
        <dbReference type="EMBL" id="KAG2494514.1"/>
    </source>
</evidence>
<feature type="region of interest" description="Disordered" evidence="1">
    <location>
        <begin position="1"/>
        <end position="20"/>
    </location>
</feature>
<comment type="caution">
    <text evidence="2">The sequence shown here is derived from an EMBL/GenBank/DDBJ whole genome shotgun (WGS) entry which is preliminary data.</text>
</comment>
<dbReference type="EMBL" id="JAEHOE010000030">
    <property type="protein sequence ID" value="KAG2494514.1"/>
    <property type="molecule type" value="Genomic_DNA"/>
</dbReference>
<proteinExistence type="predicted"/>
<sequence>MACPAAAALRSQRPQRQKEEVGRRLYLHSIVGHGAANAKNGDDPCRVAGVCLLPAFADKYPDARVWLDGKAGKAGSAVCYRLVKQGPAGQEVLAMEEV</sequence>
<accession>A0A836C0I7</accession>
<reference evidence="2" key="1">
    <citation type="journal article" date="2020" name="bioRxiv">
        <title>Comparative genomics of Chlamydomonas.</title>
        <authorList>
            <person name="Craig R.J."/>
            <person name="Hasan A.R."/>
            <person name="Ness R.W."/>
            <person name="Keightley P.D."/>
        </authorList>
    </citation>
    <scope>NUCLEOTIDE SEQUENCE</scope>
    <source>
        <strain evidence="2">CCAP 11/70</strain>
    </source>
</reference>
<protein>
    <submittedName>
        <fullName evidence="2">Uncharacterized protein</fullName>
    </submittedName>
</protein>
<name>A0A836C0I7_9CHLO</name>
<keyword evidence="3" id="KW-1185">Reference proteome</keyword>
<gene>
    <name evidence="2" type="ORF">HYH03_007282</name>
</gene>
<dbReference type="AlphaFoldDB" id="A0A836C0I7"/>
<dbReference type="Proteomes" id="UP000612055">
    <property type="component" value="Unassembled WGS sequence"/>
</dbReference>
<organism evidence="2 3">
    <name type="scientific">Edaphochlamys debaryana</name>
    <dbReference type="NCBI Taxonomy" id="47281"/>
    <lineage>
        <taxon>Eukaryota</taxon>
        <taxon>Viridiplantae</taxon>
        <taxon>Chlorophyta</taxon>
        <taxon>core chlorophytes</taxon>
        <taxon>Chlorophyceae</taxon>
        <taxon>CS clade</taxon>
        <taxon>Chlamydomonadales</taxon>
        <taxon>Chlamydomonadales incertae sedis</taxon>
        <taxon>Edaphochlamys</taxon>
    </lineage>
</organism>